<evidence type="ECO:0000256" key="6">
    <source>
        <dbReference type="ARBA" id="ARBA00023180"/>
    </source>
</evidence>
<dbReference type="GeneID" id="25290038"/>
<keyword evidence="3 8" id="KW-0732">Signal</keyword>
<dbReference type="HOGENOM" id="CLU_006504_5_0_1"/>
<feature type="chain" id="PRO_5002260825" description="Laccase" evidence="8">
    <location>
        <begin position="26"/>
        <end position="676"/>
    </location>
</feature>
<evidence type="ECO:0000259" key="11">
    <source>
        <dbReference type="Pfam" id="PF07732"/>
    </source>
</evidence>
<reference evidence="12 13" key="1">
    <citation type="submission" date="2015-01" db="EMBL/GenBank/DDBJ databases">
        <title>The Genome Sequence of Rhinocladiella mackenzie CBS 650.93.</title>
        <authorList>
            <consortium name="The Broad Institute Genomics Platform"/>
            <person name="Cuomo C."/>
            <person name="de Hoog S."/>
            <person name="Gorbushina A."/>
            <person name="Stielow B."/>
            <person name="Teixiera M."/>
            <person name="Abouelleil A."/>
            <person name="Chapman S.B."/>
            <person name="Priest M."/>
            <person name="Young S.K."/>
            <person name="Wortman J."/>
            <person name="Nusbaum C."/>
            <person name="Birren B."/>
        </authorList>
    </citation>
    <scope>NUCLEOTIDE SEQUENCE [LARGE SCALE GENOMIC DNA]</scope>
    <source>
        <strain evidence="12 13">CBS 650.93</strain>
    </source>
</reference>
<dbReference type="InterPro" id="IPR033138">
    <property type="entry name" value="Cu_oxidase_CS"/>
</dbReference>
<feature type="domain" description="Plastocyanin-like" evidence="9">
    <location>
        <begin position="291"/>
        <end position="388"/>
    </location>
</feature>
<gene>
    <name evidence="12" type="ORF">Z518_01967</name>
</gene>
<sequence length="676" mass="71341">MAVTSLLKALAALTLVSSSIFPVAATSNSSSSICATSSKCIPFTIDVTWGPSDPSKGLSRNAILTNGSLPGPPLKMKVGDCVDFTVINNLPYNTGVHFHGIRQLGTPWADGVPGLSQYSITPGTSYMYQWTAEESGMYFYHAHYKGQMMDGLYGAIVIQPADNASTPFSQISSDETDVKQMTAAALDVEAVFASDWSQFTFQEFFEIEQTANIDDACTDSIILNGFGSVYCLSSTDLAANSAPQLPQILNGTSLTAKGCVPPSNPVIQGNFSRNLAALPSGAYDVCTPYTGSNYTYSVDPSNGWAAMSFISPAGFALFKVTIDSHKLYVYEINGNFIVPQTVDEFVVGPGDRVSFFVKLDQTPGDYQIRVANDGINQVISGFGVLSYKGGSGPAGVSVMNYGGQNTTAVVTFNPAAAAPFPPMQVAATADMTFVLDIMKSPAQPTLSWAWTLSGFESYNQTNDDTNPPLLFQNPANIPSSDLILETQYNKWVDLIIKVAGPVAEPHPIHKHANKFFAIGSGVGSFNFTSVAAAQAAGYPFNLENPPYVDGYTSTPAEGNSTWMVFRYQANTPGAWLLHCHVQTHLSGGMAVAILDAIDNFPQIPSDVGAVCPGSGSSGSTSYGSGGYGSQVSNDNSTSTGGATIATFTGAASSVVTPSFASVLFSLVAIAFAFYTL</sequence>
<organism evidence="12 13">
    <name type="scientific">Rhinocladiella mackenziei CBS 650.93</name>
    <dbReference type="NCBI Taxonomy" id="1442369"/>
    <lineage>
        <taxon>Eukaryota</taxon>
        <taxon>Fungi</taxon>
        <taxon>Dikarya</taxon>
        <taxon>Ascomycota</taxon>
        <taxon>Pezizomycotina</taxon>
        <taxon>Eurotiomycetes</taxon>
        <taxon>Chaetothyriomycetidae</taxon>
        <taxon>Chaetothyriales</taxon>
        <taxon>Herpotrichiellaceae</taxon>
        <taxon>Rhinocladiella</taxon>
    </lineage>
</organism>
<feature type="domain" description="Plastocyanin-like" evidence="10">
    <location>
        <begin position="462"/>
        <end position="595"/>
    </location>
</feature>
<evidence type="ECO:0000256" key="3">
    <source>
        <dbReference type="ARBA" id="ARBA00022729"/>
    </source>
</evidence>
<dbReference type="PROSITE" id="PS00079">
    <property type="entry name" value="MULTICOPPER_OXIDASE1"/>
    <property type="match status" value="1"/>
</dbReference>
<dbReference type="AlphaFoldDB" id="A0A0D2INB0"/>
<evidence type="ECO:0000313" key="12">
    <source>
        <dbReference type="EMBL" id="KIX07314.1"/>
    </source>
</evidence>
<dbReference type="InterPro" id="IPR002355">
    <property type="entry name" value="Cu_oxidase_Cu_BS"/>
</dbReference>
<feature type="transmembrane region" description="Helical" evidence="7">
    <location>
        <begin position="654"/>
        <end position="674"/>
    </location>
</feature>
<keyword evidence="7" id="KW-0812">Transmembrane</keyword>
<dbReference type="PROSITE" id="PS00080">
    <property type="entry name" value="MULTICOPPER_OXIDASE2"/>
    <property type="match status" value="1"/>
</dbReference>
<dbReference type="InterPro" id="IPR045087">
    <property type="entry name" value="Cu-oxidase_fam"/>
</dbReference>
<dbReference type="PANTHER" id="PTHR11709:SF488">
    <property type="entry name" value="LACCASE-RELATED"/>
    <property type="match status" value="1"/>
</dbReference>
<dbReference type="Pfam" id="PF00394">
    <property type="entry name" value="Cu-oxidase"/>
    <property type="match status" value="1"/>
</dbReference>
<dbReference type="Gene3D" id="2.60.40.420">
    <property type="entry name" value="Cupredoxins - blue copper proteins"/>
    <property type="match status" value="3"/>
</dbReference>
<dbReference type="Pfam" id="PF07732">
    <property type="entry name" value="Cu-oxidase_3"/>
    <property type="match status" value="1"/>
</dbReference>
<protein>
    <recommendedName>
        <fullName evidence="14">Laccase</fullName>
    </recommendedName>
</protein>
<proteinExistence type="inferred from homology"/>
<feature type="signal peptide" evidence="8">
    <location>
        <begin position="1"/>
        <end position="25"/>
    </location>
</feature>
<dbReference type="GO" id="GO:0005507">
    <property type="term" value="F:copper ion binding"/>
    <property type="evidence" value="ECO:0007669"/>
    <property type="project" value="InterPro"/>
</dbReference>
<evidence type="ECO:0000256" key="7">
    <source>
        <dbReference type="SAM" id="Phobius"/>
    </source>
</evidence>
<dbReference type="Pfam" id="PF07731">
    <property type="entry name" value="Cu-oxidase_2"/>
    <property type="match status" value="1"/>
</dbReference>
<dbReference type="FunFam" id="2.60.40.420:FF:000036">
    <property type="entry name" value="L-ascorbate oxidase"/>
    <property type="match status" value="1"/>
</dbReference>
<feature type="domain" description="Plastocyanin-like" evidence="11">
    <location>
        <begin position="47"/>
        <end position="161"/>
    </location>
</feature>
<evidence type="ECO:0000256" key="5">
    <source>
        <dbReference type="ARBA" id="ARBA00023008"/>
    </source>
</evidence>
<dbReference type="InterPro" id="IPR011706">
    <property type="entry name" value="Cu-oxidase_C"/>
</dbReference>
<keyword evidence="5" id="KW-0186">Copper</keyword>
<evidence type="ECO:0000256" key="8">
    <source>
        <dbReference type="SAM" id="SignalP"/>
    </source>
</evidence>
<dbReference type="InterPro" id="IPR008972">
    <property type="entry name" value="Cupredoxin"/>
</dbReference>
<keyword evidence="7" id="KW-0472">Membrane</keyword>
<dbReference type="EMBL" id="KN847476">
    <property type="protein sequence ID" value="KIX07314.1"/>
    <property type="molecule type" value="Genomic_DNA"/>
</dbReference>
<dbReference type="InterPro" id="IPR001117">
    <property type="entry name" value="Cu-oxidase_2nd"/>
</dbReference>
<evidence type="ECO:0000313" key="13">
    <source>
        <dbReference type="Proteomes" id="UP000053617"/>
    </source>
</evidence>
<dbReference type="CDD" id="cd13898">
    <property type="entry name" value="CuRO_3_Abr2_like"/>
    <property type="match status" value="1"/>
</dbReference>
<dbReference type="CDD" id="cd13850">
    <property type="entry name" value="CuRO_1_Abr2_like"/>
    <property type="match status" value="1"/>
</dbReference>
<dbReference type="PANTHER" id="PTHR11709">
    <property type="entry name" value="MULTI-COPPER OXIDASE"/>
    <property type="match status" value="1"/>
</dbReference>
<dbReference type="OrthoDB" id="2121828at2759"/>
<dbReference type="InterPro" id="IPR011707">
    <property type="entry name" value="Cu-oxidase-like_N"/>
</dbReference>
<evidence type="ECO:0000259" key="9">
    <source>
        <dbReference type="Pfam" id="PF00394"/>
    </source>
</evidence>
<evidence type="ECO:0000259" key="10">
    <source>
        <dbReference type="Pfam" id="PF07731"/>
    </source>
</evidence>
<name>A0A0D2INB0_9EURO</name>
<dbReference type="GO" id="GO:0016491">
    <property type="term" value="F:oxidoreductase activity"/>
    <property type="evidence" value="ECO:0007669"/>
    <property type="project" value="UniProtKB-KW"/>
</dbReference>
<evidence type="ECO:0000256" key="2">
    <source>
        <dbReference type="ARBA" id="ARBA00022723"/>
    </source>
</evidence>
<keyword evidence="7" id="KW-1133">Transmembrane helix</keyword>
<accession>A0A0D2INB0</accession>
<keyword evidence="4" id="KW-0560">Oxidoreductase</keyword>
<evidence type="ECO:0000256" key="4">
    <source>
        <dbReference type="ARBA" id="ARBA00023002"/>
    </source>
</evidence>
<keyword evidence="2" id="KW-0479">Metal-binding</keyword>
<dbReference type="STRING" id="1442369.A0A0D2INB0"/>
<keyword evidence="13" id="KW-1185">Reference proteome</keyword>
<dbReference type="Proteomes" id="UP000053617">
    <property type="component" value="Unassembled WGS sequence"/>
</dbReference>
<evidence type="ECO:0008006" key="14">
    <source>
        <dbReference type="Google" id="ProtNLM"/>
    </source>
</evidence>
<comment type="similarity">
    <text evidence="1">Belongs to the multicopper oxidase family.</text>
</comment>
<dbReference type="VEuPathDB" id="FungiDB:Z518_01967"/>
<evidence type="ECO:0000256" key="1">
    <source>
        <dbReference type="ARBA" id="ARBA00010609"/>
    </source>
</evidence>
<keyword evidence="6" id="KW-0325">Glycoprotein</keyword>
<dbReference type="RefSeq" id="XP_013274450.1">
    <property type="nucleotide sequence ID" value="XM_013418996.1"/>
</dbReference>
<dbReference type="SUPFAM" id="SSF49503">
    <property type="entry name" value="Cupredoxins"/>
    <property type="match status" value="3"/>
</dbReference>